<sequence length="58" mass="6631">MVSGYRSPVLSHRRRGFRVWSSFTSKPKGSNSMETLLSVVKRRAEIKILTSLEESFEA</sequence>
<dbReference type="EMBL" id="MNCJ02000323">
    <property type="protein sequence ID" value="KAF5794135.1"/>
    <property type="molecule type" value="Genomic_DNA"/>
</dbReference>
<reference evidence="2" key="2">
    <citation type="submission" date="2017-02" db="EMBL/GenBank/DDBJ databases">
        <title>Sunflower complete genome.</title>
        <authorList>
            <person name="Langlade N."/>
            <person name="Munos S."/>
        </authorList>
    </citation>
    <scope>NUCLEOTIDE SEQUENCE [LARGE SCALE GENOMIC DNA]</scope>
    <source>
        <tissue evidence="2">Leaves</tissue>
    </source>
</reference>
<gene>
    <name evidence="2" type="ORF">HannXRQ_Chr08g0214341</name>
    <name evidence="1" type="ORF">HanXRQr2_Chr08g0324701</name>
</gene>
<dbReference type="Proteomes" id="UP000215914">
    <property type="component" value="Chromosome 8"/>
</dbReference>
<reference evidence="1 3" key="1">
    <citation type="journal article" date="2017" name="Nature">
        <title>The sunflower genome provides insights into oil metabolism, flowering and Asterid evolution.</title>
        <authorList>
            <person name="Badouin H."/>
            <person name="Gouzy J."/>
            <person name="Grassa C.J."/>
            <person name="Murat F."/>
            <person name="Staton S.E."/>
            <person name="Cottret L."/>
            <person name="Lelandais-Briere C."/>
            <person name="Owens G.L."/>
            <person name="Carrere S."/>
            <person name="Mayjonade B."/>
            <person name="Legrand L."/>
            <person name="Gill N."/>
            <person name="Kane N.C."/>
            <person name="Bowers J.E."/>
            <person name="Hubner S."/>
            <person name="Bellec A."/>
            <person name="Berard A."/>
            <person name="Berges H."/>
            <person name="Blanchet N."/>
            <person name="Boniface M.C."/>
            <person name="Brunel D."/>
            <person name="Catrice O."/>
            <person name="Chaidir N."/>
            <person name="Claudel C."/>
            <person name="Donnadieu C."/>
            <person name="Faraut T."/>
            <person name="Fievet G."/>
            <person name="Helmstetter N."/>
            <person name="King M."/>
            <person name="Knapp S.J."/>
            <person name="Lai Z."/>
            <person name="Le Paslier M.C."/>
            <person name="Lippi Y."/>
            <person name="Lorenzon L."/>
            <person name="Mandel J.R."/>
            <person name="Marage G."/>
            <person name="Marchand G."/>
            <person name="Marquand E."/>
            <person name="Bret-Mestries E."/>
            <person name="Morien E."/>
            <person name="Nambeesan S."/>
            <person name="Nguyen T."/>
            <person name="Pegot-Espagnet P."/>
            <person name="Pouilly N."/>
            <person name="Raftis F."/>
            <person name="Sallet E."/>
            <person name="Schiex T."/>
            <person name="Thomas J."/>
            <person name="Vandecasteele C."/>
            <person name="Vares D."/>
            <person name="Vear F."/>
            <person name="Vautrin S."/>
            <person name="Crespi M."/>
            <person name="Mangin B."/>
            <person name="Burke J.M."/>
            <person name="Salse J."/>
            <person name="Munos S."/>
            <person name="Vincourt P."/>
            <person name="Rieseberg L.H."/>
            <person name="Langlade N.B."/>
        </authorList>
    </citation>
    <scope>NUCLEOTIDE SEQUENCE [LARGE SCALE GENOMIC DNA]</scope>
    <source>
        <strain evidence="3">cv. SF193</strain>
        <tissue evidence="1">Leaves</tissue>
    </source>
</reference>
<organism evidence="2 3">
    <name type="scientific">Helianthus annuus</name>
    <name type="common">Common sunflower</name>
    <dbReference type="NCBI Taxonomy" id="4232"/>
    <lineage>
        <taxon>Eukaryota</taxon>
        <taxon>Viridiplantae</taxon>
        <taxon>Streptophyta</taxon>
        <taxon>Embryophyta</taxon>
        <taxon>Tracheophyta</taxon>
        <taxon>Spermatophyta</taxon>
        <taxon>Magnoliopsida</taxon>
        <taxon>eudicotyledons</taxon>
        <taxon>Gunneridae</taxon>
        <taxon>Pentapetalae</taxon>
        <taxon>asterids</taxon>
        <taxon>campanulids</taxon>
        <taxon>Asterales</taxon>
        <taxon>Asteraceae</taxon>
        <taxon>Asteroideae</taxon>
        <taxon>Heliantheae alliance</taxon>
        <taxon>Heliantheae</taxon>
        <taxon>Helianthus</taxon>
    </lineage>
</organism>
<keyword evidence="3" id="KW-1185">Reference proteome</keyword>
<protein>
    <submittedName>
        <fullName evidence="2">Uncharacterized protein</fullName>
    </submittedName>
</protein>
<name>A0A251U2Q0_HELAN</name>
<evidence type="ECO:0000313" key="2">
    <source>
        <dbReference type="EMBL" id="OTG17638.1"/>
    </source>
</evidence>
<dbReference type="AlphaFoldDB" id="A0A251U2Q0"/>
<reference evidence="1" key="3">
    <citation type="submission" date="2020-06" db="EMBL/GenBank/DDBJ databases">
        <title>Helianthus annuus Genome sequencing and assembly Release 2.</title>
        <authorList>
            <person name="Gouzy J."/>
            <person name="Langlade N."/>
            <person name="Munos S."/>
        </authorList>
    </citation>
    <scope>NUCLEOTIDE SEQUENCE</scope>
    <source>
        <tissue evidence="1">Leaves</tissue>
    </source>
</reference>
<proteinExistence type="predicted"/>
<accession>A0A251U2Q0</accession>
<evidence type="ECO:0000313" key="1">
    <source>
        <dbReference type="EMBL" id="KAF5794135.1"/>
    </source>
</evidence>
<dbReference type="Gramene" id="mRNA:HanXRQr2_Chr08g0324701">
    <property type="protein sequence ID" value="mRNA:HanXRQr2_Chr08g0324701"/>
    <property type="gene ID" value="HanXRQr2_Chr08g0324701"/>
</dbReference>
<evidence type="ECO:0000313" key="3">
    <source>
        <dbReference type="Proteomes" id="UP000215914"/>
    </source>
</evidence>
<dbReference type="InParanoid" id="A0A251U2Q0"/>
<dbReference type="EMBL" id="CM007897">
    <property type="protein sequence ID" value="OTG17638.1"/>
    <property type="molecule type" value="Genomic_DNA"/>
</dbReference>